<keyword evidence="1" id="KW-0175">Coiled coil</keyword>
<evidence type="ECO:0000313" key="3">
    <source>
        <dbReference type="EMBL" id="RDE22659.1"/>
    </source>
</evidence>
<evidence type="ECO:0000256" key="2">
    <source>
        <dbReference type="SAM" id="Phobius"/>
    </source>
</evidence>
<dbReference type="OrthoDB" id="6087362at2"/>
<feature type="transmembrane region" description="Helical" evidence="2">
    <location>
        <begin position="7"/>
        <end position="26"/>
    </location>
</feature>
<organism evidence="3 4">
    <name type="scientific">Motiliproteus coralliicola</name>
    <dbReference type="NCBI Taxonomy" id="2283196"/>
    <lineage>
        <taxon>Bacteria</taxon>
        <taxon>Pseudomonadati</taxon>
        <taxon>Pseudomonadota</taxon>
        <taxon>Gammaproteobacteria</taxon>
        <taxon>Oceanospirillales</taxon>
        <taxon>Oceanospirillaceae</taxon>
        <taxon>Motiliproteus</taxon>
    </lineage>
</organism>
<dbReference type="AlphaFoldDB" id="A0A369WNL9"/>
<protein>
    <submittedName>
        <fullName evidence="3">Uncharacterized protein</fullName>
    </submittedName>
</protein>
<dbReference type="RefSeq" id="WP_114695292.1">
    <property type="nucleotide sequence ID" value="NZ_QQOH01000002.1"/>
</dbReference>
<keyword evidence="2" id="KW-0812">Transmembrane</keyword>
<evidence type="ECO:0000313" key="4">
    <source>
        <dbReference type="Proteomes" id="UP000253769"/>
    </source>
</evidence>
<keyword evidence="2" id="KW-1133">Transmembrane helix</keyword>
<feature type="coiled-coil region" evidence="1">
    <location>
        <begin position="307"/>
        <end position="341"/>
    </location>
</feature>
<sequence length="480" mass="53904">MSPKQIIMIGIGVVVLAIAGVAGYFISIEVEKVHSENVESLADFGSKVIPMSSGPDGATYGLEDGQVQLPPSIQEKKLSPTEKVILALSRDKDELLVEVTKLEHELGQLSVPLKELRSYQAENERFAPERLTEERVRAQSILREYFDTSSDVAEFSRFQRQAVHLASANLFTEIVRANGLILFEEVKDQLIKLLPSYGLCLGENLPFVTNNRAEEIQILQALSDDGTDSLTGNLGQDYQSIHLPCLKALNRQVDELLKRSDLDPAKVVKPTQKTGERIEHVQAEPVVAPMVVTSASAADGSPTNQLISSLESDKAQLLARVISLKQQLEDQTKELAELEQYRQGTERYAPLPIAEERKRAHEILNQLFEQLRETNRFSNFQKQAMSLAAANHYAAFSRKNRLILNEQTKDEIINNLLTRYAFCFADNLKFVIDNALSERQLLNALREQDLEYMPPALQRTVAEFTQPCAEQLDQQLQAYL</sequence>
<name>A0A369WNL9_9GAMM</name>
<comment type="caution">
    <text evidence="3">The sequence shown here is derived from an EMBL/GenBank/DDBJ whole genome shotgun (WGS) entry which is preliminary data.</text>
</comment>
<gene>
    <name evidence="3" type="ORF">DV711_08745</name>
</gene>
<proteinExistence type="predicted"/>
<keyword evidence="4" id="KW-1185">Reference proteome</keyword>
<evidence type="ECO:0000256" key="1">
    <source>
        <dbReference type="SAM" id="Coils"/>
    </source>
</evidence>
<dbReference type="Proteomes" id="UP000253769">
    <property type="component" value="Unassembled WGS sequence"/>
</dbReference>
<reference evidence="3 4" key="1">
    <citation type="submission" date="2018-07" db="EMBL/GenBank/DDBJ databases">
        <title>Motiliproteus coralliicola sp. nov., a bacterium isolated from Coral.</title>
        <authorList>
            <person name="Wang G."/>
        </authorList>
    </citation>
    <scope>NUCLEOTIDE SEQUENCE [LARGE SCALE GENOMIC DNA]</scope>
    <source>
        <strain evidence="3 4">C34</strain>
    </source>
</reference>
<accession>A0A369WNL9</accession>
<dbReference type="EMBL" id="QQOH01000002">
    <property type="protein sequence ID" value="RDE22659.1"/>
    <property type="molecule type" value="Genomic_DNA"/>
</dbReference>
<keyword evidence="2" id="KW-0472">Membrane</keyword>